<organism evidence="2 4">
    <name type="scientific">Saccharolobus shibatae</name>
    <dbReference type="NCBI Taxonomy" id="2286"/>
    <lineage>
        <taxon>Archaea</taxon>
        <taxon>Thermoproteota</taxon>
        <taxon>Thermoprotei</taxon>
        <taxon>Sulfolobales</taxon>
        <taxon>Sulfolobaceae</taxon>
        <taxon>Saccharolobus</taxon>
    </lineage>
</organism>
<feature type="transmembrane region" description="Helical" evidence="1">
    <location>
        <begin position="7"/>
        <end position="27"/>
    </location>
</feature>
<accession>A0A8F5BTP2</accession>
<dbReference type="AlphaFoldDB" id="A0A8F5BTP2"/>
<sequence length="157" mass="17442">MRKRTILAVSIVILAIGLIDVIFTYLYSSLVVYALKDTISLAEEGAQGFPVVVKENDRIVIEGNSTKPINIYIIGIVPQQVASNANRFSISYISPNSGTVYIQFRSPPYSNLTTISFTIKVFNSWFSGIGYLSSGVILFIGLILLGYAVQLKERRRR</sequence>
<keyword evidence="1" id="KW-1133">Transmembrane helix</keyword>
<feature type="transmembrane region" description="Helical" evidence="1">
    <location>
        <begin position="129"/>
        <end position="149"/>
    </location>
</feature>
<protein>
    <submittedName>
        <fullName evidence="2">Uncharacterized protein</fullName>
    </submittedName>
</protein>
<dbReference type="EMBL" id="CP077715">
    <property type="protein sequence ID" value="QXJ31281.1"/>
    <property type="molecule type" value="Genomic_DNA"/>
</dbReference>
<dbReference type="EMBL" id="CP077713">
    <property type="protein sequence ID" value="QXJ34300.1"/>
    <property type="molecule type" value="Genomic_DNA"/>
</dbReference>
<keyword evidence="1" id="KW-0472">Membrane</keyword>
<proteinExistence type="predicted"/>
<name>A0A8F5BTP2_9CREN</name>
<gene>
    <name evidence="2" type="ORF">J5U21_00931</name>
    <name evidence="3" type="ORF">J5U22_00846</name>
</gene>
<keyword evidence="5" id="KW-1185">Reference proteome</keyword>
<dbReference type="Proteomes" id="UP000694036">
    <property type="component" value="Chromosome"/>
</dbReference>
<evidence type="ECO:0000313" key="2">
    <source>
        <dbReference type="EMBL" id="QXJ31281.1"/>
    </source>
</evidence>
<keyword evidence="1" id="KW-0812">Transmembrane</keyword>
<reference evidence="2 5" key="1">
    <citation type="journal article" date="2021" name="Environ. Microbiol.">
        <title>New insights into the diversity and evolution of the archaeal mobilome from three complete genomes of Saccharolobus shibatae.</title>
        <authorList>
            <person name="Medvedeva S."/>
            <person name="Brandt D."/>
            <person name="Cvirkaite-Krupovic V."/>
            <person name="Liu Y."/>
            <person name="Severinov K."/>
            <person name="Ishino S."/>
            <person name="Ishino Y."/>
            <person name="Prangishvili D."/>
            <person name="Kalinowski J."/>
            <person name="Krupovic M."/>
        </authorList>
    </citation>
    <scope>NUCLEOTIDE SEQUENCE</scope>
    <source>
        <strain evidence="2">BEU9</strain>
        <strain evidence="3 5">S38A</strain>
    </source>
</reference>
<evidence type="ECO:0000256" key="1">
    <source>
        <dbReference type="SAM" id="Phobius"/>
    </source>
</evidence>
<dbReference type="Proteomes" id="UP000693941">
    <property type="component" value="Chromosome"/>
</dbReference>
<evidence type="ECO:0000313" key="3">
    <source>
        <dbReference type="EMBL" id="QXJ34300.1"/>
    </source>
</evidence>
<dbReference type="RefSeq" id="WP_218259596.1">
    <property type="nucleotide sequence ID" value="NZ_CP077713.1"/>
</dbReference>
<evidence type="ECO:0000313" key="5">
    <source>
        <dbReference type="Proteomes" id="UP000694036"/>
    </source>
</evidence>
<dbReference type="GeneID" id="65562430"/>
<evidence type="ECO:0000313" key="4">
    <source>
        <dbReference type="Proteomes" id="UP000693941"/>
    </source>
</evidence>